<dbReference type="SUPFAM" id="SSF56601">
    <property type="entry name" value="beta-lactamase/transpeptidase-like"/>
    <property type="match status" value="1"/>
</dbReference>
<gene>
    <name evidence="7" type="ORF">COX41_06480</name>
</gene>
<evidence type="ECO:0000313" key="8">
    <source>
        <dbReference type="Proteomes" id="UP000231292"/>
    </source>
</evidence>
<evidence type="ECO:0000256" key="4">
    <source>
        <dbReference type="SAM" id="Phobius"/>
    </source>
</evidence>
<evidence type="ECO:0000313" key="7">
    <source>
        <dbReference type="EMBL" id="PIP18769.1"/>
    </source>
</evidence>
<evidence type="ECO:0000256" key="1">
    <source>
        <dbReference type="ARBA" id="ARBA00004370"/>
    </source>
</evidence>
<keyword evidence="4" id="KW-1133">Transmembrane helix</keyword>
<keyword evidence="3 4" id="KW-0472">Membrane</keyword>
<dbReference type="GO" id="GO:0004180">
    <property type="term" value="F:carboxypeptidase activity"/>
    <property type="evidence" value="ECO:0007669"/>
    <property type="project" value="UniProtKB-KW"/>
</dbReference>
<dbReference type="Gene3D" id="1.10.150.770">
    <property type="match status" value="1"/>
</dbReference>
<organism evidence="7 8">
    <name type="scientific">Candidatus Sherwoodlollariibacterium unditelluris</name>
    <dbReference type="NCBI Taxonomy" id="1974757"/>
    <lineage>
        <taxon>Bacteria</taxon>
        <taxon>Pseudomonadati</taxon>
        <taxon>Candidatus Omnitrophota</taxon>
        <taxon>Candidatus Sherwoodlollariibacterium</taxon>
    </lineage>
</organism>
<evidence type="ECO:0000256" key="2">
    <source>
        <dbReference type="ARBA" id="ARBA00022645"/>
    </source>
</evidence>
<dbReference type="Proteomes" id="UP000231292">
    <property type="component" value="Unassembled WGS sequence"/>
</dbReference>
<dbReference type="InterPro" id="IPR001460">
    <property type="entry name" value="PCN-bd_Tpept"/>
</dbReference>
<dbReference type="GO" id="GO:0071555">
    <property type="term" value="P:cell wall organization"/>
    <property type="evidence" value="ECO:0007669"/>
    <property type="project" value="TreeGrafter"/>
</dbReference>
<dbReference type="AlphaFoldDB" id="A0A2G9YHN7"/>
<accession>A0A2G9YHN7</accession>
<dbReference type="Gene3D" id="3.40.710.10">
    <property type="entry name" value="DD-peptidase/beta-lactamase superfamily"/>
    <property type="match status" value="1"/>
</dbReference>
<proteinExistence type="predicted"/>
<evidence type="ECO:0000259" key="5">
    <source>
        <dbReference type="Pfam" id="PF00905"/>
    </source>
</evidence>
<name>A0A2G9YHN7_9BACT</name>
<dbReference type="Pfam" id="PF00905">
    <property type="entry name" value="Transpeptidase"/>
    <property type="match status" value="1"/>
</dbReference>
<dbReference type="Gene3D" id="3.30.450.330">
    <property type="match status" value="1"/>
</dbReference>
<sequence length="574" mass="64432">MYISNYRRKCKAVFLVFLLSLILCIFRLLYIQIFRSNYLADIAKKQHTLFVELEPFRGVIYDCNFKPQTLNFPADSLYASPNMMKAQDKEEAIIQLSGILNLSNDYLRNRLSRKKAFIWLARKISPEQAQAIKKLKIEGLGFLRESKRSYPNAYLASQIIGFAGLDNTGLEGIELYLDKYLRGGEGWGIFLRDARQKRLDIYEKLVLPKDGMDIVLTIDQVIQYIAERELDKAFKIHHARGASIIVMDPHTGRILAMANRPTYDLNEYKTVSKDQWRNRAICDLFEPGSAFKIVTASAALEEKRITEEDKIFCENGAYRVANHILHDHAPHGWLTFREVIEESSNIGTTKVAQMLGPQIVYKYVRLFGFGSKLGIDLPGEISGMIKEPRFWSKTSIGAVPIGQEVGVTALQLASALSVIANGGQLMRPYIISEIRTKQGEVIKRASPFLIRKVISLETAARISKILTGAVEEGTGRMARIPGFTCAGKTGTAQKLEANGAYSHNKFVASFIGFAPAEDPVVTIVVSVDEPHPYYFGGVVAAPVFRNVAVDVVRYLKTKQAVDSQMNSNANKRYH</sequence>
<protein>
    <submittedName>
        <fullName evidence="7">Penicillin-binding protein</fullName>
    </submittedName>
</protein>
<dbReference type="Gene3D" id="3.90.1310.10">
    <property type="entry name" value="Penicillin-binding protein 2a (Domain 2)"/>
    <property type="match status" value="1"/>
</dbReference>
<dbReference type="InterPro" id="IPR005311">
    <property type="entry name" value="PBP_dimer"/>
</dbReference>
<reference evidence="7 8" key="1">
    <citation type="submission" date="2017-09" db="EMBL/GenBank/DDBJ databases">
        <title>Depth-based differentiation of microbial function through sediment-hosted aquifers and enrichment of novel symbionts in the deep terrestrial subsurface.</title>
        <authorList>
            <person name="Probst A.J."/>
            <person name="Ladd B."/>
            <person name="Jarett J.K."/>
            <person name="Geller-Mcgrath D.E."/>
            <person name="Sieber C.M."/>
            <person name="Emerson J.B."/>
            <person name="Anantharaman K."/>
            <person name="Thomas B.C."/>
            <person name="Malmstrom R."/>
            <person name="Stieglmeier M."/>
            <person name="Klingl A."/>
            <person name="Woyke T."/>
            <person name="Ryan C.M."/>
            <person name="Banfield J.F."/>
        </authorList>
    </citation>
    <scope>NUCLEOTIDE SEQUENCE [LARGE SCALE GENOMIC DNA]</scope>
    <source>
        <strain evidence="7">CG23_combo_of_CG06-09_8_20_14_all_41_10</strain>
    </source>
</reference>
<keyword evidence="2" id="KW-0121">Carboxypeptidase</keyword>
<dbReference type="InterPro" id="IPR012338">
    <property type="entry name" value="Beta-lactam/transpept-like"/>
</dbReference>
<evidence type="ECO:0000259" key="6">
    <source>
        <dbReference type="Pfam" id="PF03717"/>
    </source>
</evidence>
<feature type="domain" description="Penicillin-binding protein transpeptidase" evidence="5">
    <location>
        <begin position="243"/>
        <end position="547"/>
    </location>
</feature>
<keyword evidence="2" id="KW-0378">Hydrolase</keyword>
<dbReference type="Pfam" id="PF03717">
    <property type="entry name" value="PBP_dimer"/>
    <property type="match status" value="1"/>
</dbReference>
<dbReference type="InterPro" id="IPR050515">
    <property type="entry name" value="Beta-lactam/transpept"/>
</dbReference>
<keyword evidence="2" id="KW-0645">Protease</keyword>
<dbReference type="PANTHER" id="PTHR30627">
    <property type="entry name" value="PEPTIDOGLYCAN D,D-TRANSPEPTIDASE"/>
    <property type="match status" value="1"/>
</dbReference>
<dbReference type="EMBL" id="PCRK01000167">
    <property type="protein sequence ID" value="PIP18769.1"/>
    <property type="molecule type" value="Genomic_DNA"/>
</dbReference>
<dbReference type="InterPro" id="IPR036138">
    <property type="entry name" value="PBP_dimer_sf"/>
</dbReference>
<feature type="transmembrane region" description="Helical" evidence="4">
    <location>
        <begin position="12"/>
        <end position="30"/>
    </location>
</feature>
<dbReference type="PANTHER" id="PTHR30627:SF1">
    <property type="entry name" value="PEPTIDOGLYCAN D,D-TRANSPEPTIDASE FTSI"/>
    <property type="match status" value="1"/>
</dbReference>
<keyword evidence="4" id="KW-0812">Transmembrane</keyword>
<evidence type="ECO:0000256" key="3">
    <source>
        <dbReference type="ARBA" id="ARBA00023136"/>
    </source>
</evidence>
<dbReference type="GO" id="GO:0005886">
    <property type="term" value="C:plasma membrane"/>
    <property type="evidence" value="ECO:0007669"/>
    <property type="project" value="TreeGrafter"/>
</dbReference>
<dbReference type="GO" id="GO:0008658">
    <property type="term" value="F:penicillin binding"/>
    <property type="evidence" value="ECO:0007669"/>
    <property type="project" value="InterPro"/>
</dbReference>
<dbReference type="SUPFAM" id="SSF56519">
    <property type="entry name" value="Penicillin binding protein dimerisation domain"/>
    <property type="match status" value="1"/>
</dbReference>
<comment type="subcellular location">
    <subcellularLocation>
        <location evidence="1">Membrane</location>
    </subcellularLocation>
</comment>
<comment type="caution">
    <text evidence="7">The sequence shown here is derived from an EMBL/GenBank/DDBJ whole genome shotgun (WGS) entry which is preliminary data.</text>
</comment>
<feature type="domain" description="Penicillin-binding protein dimerisation" evidence="6">
    <location>
        <begin position="54"/>
        <end position="198"/>
    </location>
</feature>